<dbReference type="Proteomes" id="UP000249377">
    <property type="component" value="Unassembled WGS sequence"/>
</dbReference>
<dbReference type="EMBL" id="QLYR01000016">
    <property type="protein sequence ID" value="RAQ22120.1"/>
    <property type="molecule type" value="Genomic_DNA"/>
</dbReference>
<feature type="domain" description="IrrE N-terminal-like" evidence="1">
    <location>
        <begin position="28"/>
        <end position="130"/>
    </location>
</feature>
<protein>
    <submittedName>
        <fullName evidence="2">ImmA/IrrE family metallo-endopeptidase</fullName>
    </submittedName>
</protein>
<reference evidence="2 3" key="1">
    <citation type="submission" date="2018-06" db="EMBL/GenBank/DDBJ databases">
        <title>Noncontiguous genome sequence of Ruminococcaceae bacterium ASD2818.</title>
        <authorList>
            <person name="Chaplin A.V."/>
            <person name="Sokolova S.R."/>
            <person name="Kochetkova T.O."/>
            <person name="Goltsov A.Y."/>
            <person name="Trofimov D.Y."/>
            <person name="Efimov B.A."/>
        </authorList>
    </citation>
    <scope>NUCLEOTIDE SEQUENCE [LARGE SCALE GENOMIC DNA]</scope>
    <source>
        <strain evidence="2 3">ASD2818</strain>
    </source>
</reference>
<dbReference type="RefSeq" id="WP_112333724.1">
    <property type="nucleotide sequence ID" value="NZ_QLYR01000016.1"/>
</dbReference>
<evidence type="ECO:0000259" key="1">
    <source>
        <dbReference type="Pfam" id="PF06114"/>
    </source>
</evidence>
<evidence type="ECO:0000313" key="2">
    <source>
        <dbReference type="EMBL" id="RAQ22120.1"/>
    </source>
</evidence>
<keyword evidence="3" id="KW-1185">Reference proteome</keyword>
<dbReference type="InterPro" id="IPR010359">
    <property type="entry name" value="IrrE_HExxH"/>
</dbReference>
<comment type="caution">
    <text evidence="2">The sequence shown here is derived from an EMBL/GenBank/DDBJ whole genome shotgun (WGS) entry which is preliminary data.</text>
</comment>
<gene>
    <name evidence="2" type="ORF">DPQ25_13610</name>
</gene>
<organism evidence="2 3">
    <name type="scientific">Hydrogeniiclostridium mannosilyticum</name>
    <dbReference type="NCBI Taxonomy" id="2764322"/>
    <lineage>
        <taxon>Bacteria</taxon>
        <taxon>Bacillati</taxon>
        <taxon>Bacillota</taxon>
        <taxon>Clostridia</taxon>
        <taxon>Eubacteriales</taxon>
        <taxon>Acutalibacteraceae</taxon>
        <taxon>Hydrogeniiclostridium</taxon>
    </lineage>
</organism>
<dbReference type="AlphaFoldDB" id="A0A328UEN3"/>
<sequence>MEQLISLYERLKDNGVMVFEQPLMFNNPETKSVTMLLKHTENWGIFIDTSRIDTLAEEKVILAHECGHYETGTTHEVCSPLDLIEKHEYKANKWEIKHLISEEELDEAIANGYTEIWSLAEYFDVTEDFMKKVVCWYTYGNLDTELYF</sequence>
<accession>A0A328UEN3</accession>
<name>A0A328UEN3_9FIRM</name>
<proteinExistence type="predicted"/>
<dbReference type="Pfam" id="PF06114">
    <property type="entry name" value="Peptidase_M78"/>
    <property type="match status" value="1"/>
</dbReference>
<evidence type="ECO:0000313" key="3">
    <source>
        <dbReference type="Proteomes" id="UP000249377"/>
    </source>
</evidence>